<dbReference type="InterPro" id="IPR008792">
    <property type="entry name" value="PQQD"/>
</dbReference>
<dbReference type="Proteomes" id="UP000886787">
    <property type="component" value="Unassembled WGS sequence"/>
</dbReference>
<sequence length="87" mass="9724">MKIKPDFLLRKVAENYVVVPVGTAMVDFNGMIHLNETGAFLWEKLEHGASEEGLLAEMLEAYDVDEQTAKSGVQKFIKKLKEAGLLE</sequence>
<reference evidence="1" key="1">
    <citation type="submission" date="2020-10" db="EMBL/GenBank/DDBJ databases">
        <authorList>
            <person name="Gilroy R."/>
        </authorList>
    </citation>
    <scope>NUCLEOTIDE SEQUENCE</scope>
    <source>
        <strain evidence="1">ChiSjej1B19-3389</strain>
    </source>
</reference>
<dbReference type="EMBL" id="DVFW01000002">
    <property type="protein sequence ID" value="HIQ79671.1"/>
    <property type="molecule type" value="Genomic_DNA"/>
</dbReference>
<gene>
    <name evidence="1" type="ORF">IAD32_00100</name>
</gene>
<proteinExistence type="predicted"/>
<evidence type="ECO:0000313" key="1">
    <source>
        <dbReference type="EMBL" id="HIQ79671.1"/>
    </source>
</evidence>
<dbReference type="InterPro" id="IPR041881">
    <property type="entry name" value="PqqD_sf"/>
</dbReference>
<comment type="caution">
    <text evidence="1">The sequence shown here is derived from an EMBL/GenBank/DDBJ whole genome shotgun (WGS) entry which is preliminary data.</text>
</comment>
<name>A0A9D1CTG5_9FIRM</name>
<reference evidence="1" key="2">
    <citation type="journal article" date="2021" name="PeerJ">
        <title>Extensive microbial diversity within the chicken gut microbiome revealed by metagenomics and culture.</title>
        <authorList>
            <person name="Gilroy R."/>
            <person name="Ravi A."/>
            <person name="Getino M."/>
            <person name="Pursley I."/>
            <person name="Horton D.L."/>
            <person name="Alikhan N.F."/>
            <person name="Baker D."/>
            <person name="Gharbi K."/>
            <person name="Hall N."/>
            <person name="Watson M."/>
            <person name="Adriaenssens E.M."/>
            <person name="Foster-Nyarko E."/>
            <person name="Jarju S."/>
            <person name="Secka A."/>
            <person name="Antonio M."/>
            <person name="Oren A."/>
            <person name="Chaudhuri R.R."/>
            <person name="La Ragione R."/>
            <person name="Hildebrand F."/>
            <person name="Pallen M.J."/>
        </authorList>
    </citation>
    <scope>NUCLEOTIDE SEQUENCE</scope>
    <source>
        <strain evidence="1">ChiSjej1B19-3389</strain>
    </source>
</reference>
<protein>
    <submittedName>
        <fullName evidence="1">PqqD family protein</fullName>
    </submittedName>
</protein>
<dbReference type="AlphaFoldDB" id="A0A9D1CTG5"/>
<evidence type="ECO:0000313" key="2">
    <source>
        <dbReference type="Proteomes" id="UP000886787"/>
    </source>
</evidence>
<dbReference type="Gene3D" id="1.10.10.1150">
    <property type="entry name" value="Coenzyme PQQ synthesis protein D (PqqD)"/>
    <property type="match status" value="1"/>
</dbReference>
<organism evidence="1 2">
    <name type="scientific">Candidatus Scatavimonas merdigallinarum</name>
    <dbReference type="NCBI Taxonomy" id="2840914"/>
    <lineage>
        <taxon>Bacteria</taxon>
        <taxon>Bacillati</taxon>
        <taxon>Bacillota</taxon>
        <taxon>Clostridia</taxon>
        <taxon>Eubacteriales</taxon>
        <taxon>Oscillospiraceae</taxon>
        <taxon>Oscillospiraceae incertae sedis</taxon>
        <taxon>Candidatus Scatavimonas</taxon>
    </lineage>
</organism>
<accession>A0A9D1CTG5</accession>
<dbReference type="Pfam" id="PF05402">
    <property type="entry name" value="PqqD"/>
    <property type="match status" value="1"/>
</dbReference>